<gene>
    <name evidence="1" type="ORF">G5I_02213</name>
</gene>
<protein>
    <submittedName>
        <fullName evidence="1">Uncharacterized protein</fullName>
    </submittedName>
</protein>
<dbReference type="AlphaFoldDB" id="F4W9Q8"/>
<accession>F4W9Q8</accession>
<keyword evidence="2" id="KW-1185">Reference proteome</keyword>
<organism evidence="2">
    <name type="scientific">Acromyrmex echinatior</name>
    <name type="common">Panamanian leafcutter ant</name>
    <name type="synonym">Acromyrmex octospinosus echinatior</name>
    <dbReference type="NCBI Taxonomy" id="103372"/>
    <lineage>
        <taxon>Eukaryota</taxon>
        <taxon>Metazoa</taxon>
        <taxon>Ecdysozoa</taxon>
        <taxon>Arthropoda</taxon>
        <taxon>Hexapoda</taxon>
        <taxon>Insecta</taxon>
        <taxon>Pterygota</taxon>
        <taxon>Neoptera</taxon>
        <taxon>Endopterygota</taxon>
        <taxon>Hymenoptera</taxon>
        <taxon>Apocrita</taxon>
        <taxon>Aculeata</taxon>
        <taxon>Formicoidea</taxon>
        <taxon>Formicidae</taxon>
        <taxon>Myrmicinae</taxon>
        <taxon>Acromyrmex</taxon>
    </lineage>
</organism>
<proteinExistence type="predicted"/>
<reference evidence="1" key="1">
    <citation type="submission" date="2011-02" db="EMBL/GenBank/DDBJ databases">
        <title>The genome of the leaf-cutting ant Acromyrmex echinatior suggests key adaptations to social evolution and fungus farming.</title>
        <authorList>
            <person name="Nygaard S."/>
            <person name="Zhang G."/>
        </authorList>
    </citation>
    <scope>NUCLEOTIDE SEQUENCE</scope>
</reference>
<name>F4W9Q8_ACREC</name>
<dbReference type="Proteomes" id="UP000007755">
    <property type="component" value="Unassembled WGS sequence"/>
</dbReference>
<dbReference type="EMBL" id="GL888033">
    <property type="protein sequence ID" value="EGI69044.1"/>
    <property type="molecule type" value="Genomic_DNA"/>
</dbReference>
<evidence type="ECO:0000313" key="2">
    <source>
        <dbReference type="Proteomes" id="UP000007755"/>
    </source>
</evidence>
<sequence length="140" mass="16261">MKEYENGTFCFVIQEFSKDRLVSDTFRSRRRVRQQEENGLQENSKYSKRMAPERSLLLNCLLQQIPKKSAETAEKHGGIGCFDRVSNGRALDHPLRWSRGKRFERWRNGRSRLVPTGVGIVIAMHMVSRTIKRNSHGALQ</sequence>
<evidence type="ECO:0000313" key="1">
    <source>
        <dbReference type="EMBL" id="EGI69044.1"/>
    </source>
</evidence>
<dbReference type="InParanoid" id="F4W9Q8"/>